<sequence>MSDDYYENDENDWNEGCDFFNETAILKKRSEEEKGKVIDLDQYLESSEPLQETYDDDGDIDWLLPQEEEIVISSPTRFVSNDRVPESTARQEAQLGSYGSADWESQAIFTMQYPDGNSYTGDCYSAPIHDVRDVSLWEEEEILVSSPTRVVSNDRMSEPIAQQKEFEHYEESRKQMEYAVQQYSVGCQGSADWERQDNFTMQYPDENSHSGNCYPAPSYDVQCVQVQNQDYPVPPNPIAEDFYSENREPAPSHDYPDLPITPCPRQPLAPLKQPRFILVSPESRRRLQAVRKPSSPYTIPPRTTQKRARRILPPVTEFTVEVTIWRNENGKMQQDLPVRPPFSYRTLANLACLNSPSGSVSLQEAYSFVLHHFPYYRFIEQNSWKGTLRKIMCRGELFARVFKDDSSSEVLYEMKNKNVDGVGYTDYEMEWINQDRRDIDFFRRMQRGQLGLPRQLFYSVIGLGCPKLAGPENSALFYHLWSLGHRFDNITNLFKSHKTEFTGEEPVFDEERVFLNLTNNHRIHVDKKWGYGVNMDDGLNWSEKDSALFFKNIRRYFNEQNEMKRRNLPNWATPSLVRENIPRNRKNDLNTVNV</sequence>
<dbReference type="SMART" id="SM00339">
    <property type="entry name" value="FH"/>
    <property type="match status" value="1"/>
</dbReference>
<protein>
    <recommendedName>
        <fullName evidence="7">Fork-head domain-containing protein</fullName>
    </recommendedName>
</protein>
<dbReference type="HOGENOM" id="CLU_459462_0_0_1"/>
<dbReference type="OrthoDB" id="5875547at2759"/>
<dbReference type="PROSITE" id="PS50039">
    <property type="entry name" value="FORK_HEAD_3"/>
    <property type="match status" value="1"/>
</dbReference>
<dbReference type="EMBL" id="DS268439">
    <property type="protein sequence ID" value="EFP00461.1"/>
    <property type="molecule type" value="Genomic_DNA"/>
</dbReference>
<name>E3MER3_CAERE</name>
<keyword evidence="3 6" id="KW-0238">DNA-binding</keyword>
<evidence type="ECO:0000259" key="7">
    <source>
        <dbReference type="PROSITE" id="PS50039"/>
    </source>
</evidence>
<dbReference type="GO" id="GO:0000987">
    <property type="term" value="F:cis-regulatory region sequence-specific DNA binding"/>
    <property type="evidence" value="ECO:0007669"/>
    <property type="project" value="TreeGrafter"/>
</dbReference>
<dbReference type="PROSITE" id="PS00657">
    <property type="entry name" value="FORK_HEAD_1"/>
    <property type="match status" value="1"/>
</dbReference>
<keyword evidence="4" id="KW-0804">Transcription</keyword>
<dbReference type="Pfam" id="PF00250">
    <property type="entry name" value="Forkhead"/>
    <property type="match status" value="1"/>
</dbReference>
<comment type="subcellular location">
    <subcellularLocation>
        <location evidence="1 6">Nucleus</location>
    </subcellularLocation>
</comment>
<dbReference type="InterPro" id="IPR036390">
    <property type="entry name" value="WH_DNA-bd_sf"/>
</dbReference>
<evidence type="ECO:0000256" key="1">
    <source>
        <dbReference type="ARBA" id="ARBA00004123"/>
    </source>
</evidence>
<dbReference type="PANTHER" id="PTHR13962:SF17">
    <property type="entry name" value="FORKHEAD BOX PROTEIN N4"/>
    <property type="match status" value="1"/>
</dbReference>
<dbReference type="PRINTS" id="PR00053">
    <property type="entry name" value="FORKHEAD"/>
</dbReference>
<dbReference type="InParanoid" id="E3MER3"/>
<feature type="domain" description="Fork-head" evidence="7">
    <location>
        <begin position="339"/>
        <end position="423"/>
    </location>
</feature>
<feature type="DNA-binding region" description="Fork-head" evidence="6">
    <location>
        <begin position="339"/>
        <end position="423"/>
    </location>
</feature>
<keyword evidence="2" id="KW-0805">Transcription regulation</keyword>
<evidence type="ECO:0000256" key="5">
    <source>
        <dbReference type="ARBA" id="ARBA00023242"/>
    </source>
</evidence>
<dbReference type="STRING" id="31234.E3MER3"/>
<accession>E3MER3</accession>
<dbReference type="PANTHER" id="PTHR13962">
    <property type="entry name" value="FORKHEAD BOX PROTEIN N3-LIKE PROTEIN-RELATED"/>
    <property type="match status" value="1"/>
</dbReference>
<dbReference type="Gene3D" id="1.10.10.10">
    <property type="entry name" value="Winged helix-like DNA-binding domain superfamily/Winged helix DNA-binding domain"/>
    <property type="match status" value="1"/>
</dbReference>
<dbReference type="InterPro" id="IPR001766">
    <property type="entry name" value="Fork_head_dom"/>
</dbReference>
<evidence type="ECO:0000313" key="8">
    <source>
        <dbReference type="EMBL" id="EFP00461.1"/>
    </source>
</evidence>
<evidence type="ECO:0000256" key="4">
    <source>
        <dbReference type="ARBA" id="ARBA00023163"/>
    </source>
</evidence>
<dbReference type="InterPro" id="IPR036388">
    <property type="entry name" value="WH-like_DNA-bd_sf"/>
</dbReference>
<evidence type="ECO:0000256" key="2">
    <source>
        <dbReference type="ARBA" id="ARBA00023015"/>
    </source>
</evidence>
<gene>
    <name evidence="8" type="ORF">CRE_21835</name>
</gene>
<dbReference type="GO" id="GO:0003700">
    <property type="term" value="F:DNA-binding transcription factor activity"/>
    <property type="evidence" value="ECO:0007669"/>
    <property type="project" value="InterPro"/>
</dbReference>
<keyword evidence="5 6" id="KW-0539">Nucleus</keyword>
<dbReference type="InterPro" id="IPR018122">
    <property type="entry name" value="TF_fork_head_CS_1"/>
</dbReference>
<evidence type="ECO:0000256" key="3">
    <source>
        <dbReference type="ARBA" id="ARBA00023125"/>
    </source>
</evidence>
<dbReference type="AlphaFoldDB" id="E3MER3"/>
<evidence type="ECO:0000256" key="6">
    <source>
        <dbReference type="PROSITE-ProRule" id="PRU00089"/>
    </source>
</evidence>
<reference evidence="8" key="1">
    <citation type="submission" date="2007-07" db="EMBL/GenBank/DDBJ databases">
        <title>PCAP assembly of the Caenorhabditis remanei genome.</title>
        <authorList>
            <consortium name="The Caenorhabditis remanei Sequencing Consortium"/>
            <person name="Wilson R.K."/>
        </authorList>
    </citation>
    <scope>NUCLEOTIDE SEQUENCE [LARGE SCALE GENOMIC DNA]</scope>
    <source>
        <strain evidence="8">PB4641</strain>
    </source>
</reference>
<proteinExistence type="predicted"/>
<dbReference type="SUPFAM" id="SSF46785">
    <property type="entry name" value="Winged helix' DNA-binding domain"/>
    <property type="match status" value="1"/>
</dbReference>
<keyword evidence="9" id="KW-1185">Reference proteome</keyword>
<dbReference type="eggNOG" id="KOG2294">
    <property type="taxonomic scope" value="Eukaryota"/>
</dbReference>
<dbReference type="GO" id="GO:0005634">
    <property type="term" value="C:nucleus"/>
    <property type="evidence" value="ECO:0007669"/>
    <property type="project" value="UniProtKB-SubCell"/>
</dbReference>
<organism evidence="9">
    <name type="scientific">Caenorhabditis remanei</name>
    <name type="common">Caenorhabditis vulgaris</name>
    <dbReference type="NCBI Taxonomy" id="31234"/>
    <lineage>
        <taxon>Eukaryota</taxon>
        <taxon>Metazoa</taxon>
        <taxon>Ecdysozoa</taxon>
        <taxon>Nematoda</taxon>
        <taxon>Chromadorea</taxon>
        <taxon>Rhabditida</taxon>
        <taxon>Rhabditina</taxon>
        <taxon>Rhabditomorpha</taxon>
        <taxon>Rhabditoidea</taxon>
        <taxon>Rhabditidae</taxon>
        <taxon>Peloderinae</taxon>
        <taxon>Caenorhabditis</taxon>
    </lineage>
</organism>
<dbReference type="Proteomes" id="UP000008281">
    <property type="component" value="Unassembled WGS sequence"/>
</dbReference>
<evidence type="ECO:0000313" key="9">
    <source>
        <dbReference type="Proteomes" id="UP000008281"/>
    </source>
</evidence>
<dbReference type="InterPro" id="IPR047119">
    <property type="entry name" value="FOXN2/3-like"/>
</dbReference>
<dbReference type="FunCoup" id="E3MER3">
    <property type="interactions" value="372"/>
</dbReference>